<gene>
    <name evidence="2" type="ORF">A9C19_09045</name>
</gene>
<dbReference type="STRING" id="1547283.A9C19_09045"/>
<dbReference type="PROSITE" id="PS51186">
    <property type="entry name" value="GNAT"/>
    <property type="match status" value="1"/>
</dbReference>
<keyword evidence="3" id="KW-1185">Reference proteome</keyword>
<dbReference type="Gene3D" id="3.40.630.30">
    <property type="match status" value="1"/>
</dbReference>
<dbReference type="KEGG" id="bwh:A9C19_09045"/>
<protein>
    <recommendedName>
        <fullName evidence="1">N-acetyltransferase domain-containing protein</fullName>
    </recommendedName>
</protein>
<evidence type="ECO:0000259" key="1">
    <source>
        <dbReference type="PROSITE" id="PS51186"/>
    </source>
</evidence>
<evidence type="ECO:0000313" key="2">
    <source>
        <dbReference type="EMBL" id="APH04882.1"/>
    </source>
</evidence>
<name>A0A1L3MRE3_9BACI</name>
<dbReference type="InterPro" id="IPR051531">
    <property type="entry name" value="N-acetyltransferase"/>
</dbReference>
<dbReference type="CDD" id="cd04301">
    <property type="entry name" value="NAT_SF"/>
    <property type="match status" value="1"/>
</dbReference>
<dbReference type="InterPro" id="IPR016181">
    <property type="entry name" value="Acyl_CoA_acyltransferase"/>
</dbReference>
<sequence length="161" mass="18754">MITFTAEMMEQLLCDRSKFINEVPFEVADEFPLEVYQQFFPYKVERFKKYPHENEWEGIIVLKEENKIIGDMGFKGGPDHDGVLDIGYSIVPEYRGRGFATEMGKEMVRWGFKDENVKTIIATSNPENIASKKVLEKIGFQIEGMTEEKVMWVLIKDLQDQ</sequence>
<dbReference type="GO" id="GO:0016747">
    <property type="term" value="F:acyltransferase activity, transferring groups other than amino-acyl groups"/>
    <property type="evidence" value="ECO:0007669"/>
    <property type="project" value="InterPro"/>
</dbReference>
<dbReference type="AlphaFoldDB" id="A0A1L3MRE3"/>
<accession>A0A1L3MRE3</accession>
<dbReference type="InterPro" id="IPR000182">
    <property type="entry name" value="GNAT_dom"/>
</dbReference>
<evidence type="ECO:0000313" key="3">
    <source>
        <dbReference type="Proteomes" id="UP000181936"/>
    </source>
</evidence>
<dbReference type="RefSeq" id="WP_072579676.1">
    <property type="nucleotide sequence ID" value="NZ_CP016020.1"/>
</dbReference>
<reference evidence="2 3" key="1">
    <citation type="journal article" date="2016" name="Sci. Rep.">
        <title>Complete genome sequence and transcriptomic analysis of a novel marine strain Bacillus weihaiensis reveals the mechanism of brown algae degradation.</title>
        <authorList>
            <person name="Zhu Y."/>
            <person name="Chen P."/>
            <person name="Bao Y."/>
            <person name="Men Y."/>
            <person name="Zeng Y."/>
            <person name="Yang J."/>
            <person name="Sun J."/>
            <person name="Sun Y."/>
        </authorList>
    </citation>
    <scope>NUCLEOTIDE SEQUENCE [LARGE SCALE GENOMIC DNA]</scope>
    <source>
        <strain evidence="2 3">Alg07</strain>
    </source>
</reference>
<dbReference type="Pfam" id="PF13302">
    <property type="entry name" value="Acetyltransf_3"/>
    <property type="match status" value="1"/>
</dbReference>
<organism evidence="2 3">
    <name type="scientific">Bacillus weihaiensis</name>
    <dbReference type="NCBI Taxonomy" id="1547283"/>
    <lineage>
        <taxon>Bacteria</taxon>
        <taxon>Bacillati</taxon>
        <taxon>Bacillota</taxon>
        <taxon>Bacilli</taxon>
        <taxon>Bacillales</taxon>
        <taxon>Bacillaceae</taxon>
        <taxon>Bacillus</taxon>
    </lineage>
</organism>
<dbReference type="EMBL" id="CP016020">
    <property type="protein sequence ID" value="APH04882.1"/>
    <property type="molecule type" value="Genomic_DNA"/>
</dbReference>
<dbReference type="PANTHER" id="PTHR43792">
    <property type="entry name" value="GNAT FAMILY, PUTATIVE (AFU_ORTHOLOGUE AFUA_3G00765)-RELATED-RELATED"/>
    <property type="match status" value="1"/>
</dbReference>
<proteinExistence type="predicted"/>
<dbReference type="Proteomes" id="UP000181936">
    <property type="component" value="Chromosome"/>
</dbReference>
<dbReference type="PANTHER" id="PTHR43792:SF13">
    <property type="entry name" value="ACETYLTRANSFERASE"/>
    <property type="match status" value="1"/>
</dbReference>
<feature type="domain" description="N-acetyltransferase" evidence="1">
    <location>
        <begin position="20"/>
        <end position="159"/>
    </location>
</feature>
<dbReference type="SUPFAM" id="SSF55729">
    <property type="entry name" value="Acyl-CoA N-acyltransferases (Nat)"/>
    <property type="match status" value="1"/>
</dbReference>